<protein>
    <recommendedName>
        <fullName evidence="3">Lipoprotein</fullName>
    </recommendedName>
</protein>
<proteinExistence type="predicted"/>
<dbReference type="EMBL" id="VMNK01000003">
    <property type="protein sequence ID" value="TVO59075.1"/>
    <property type="molecule type" value="Genomic_DNA"/>
</dbReference>
<sequence>MLATGTIALAPWRARRLAVLGAGTLLAACSTPFPPAERTPEQPIILPTPQPELRELPAEPLAATPPAPPAPRATRSGRAMTATPIDLAMRCAARDERKHTVQADVDVARGQVRYLRARVAQPKGACEFTLADFEQTRILPSIELRARDNSGCTLMLWEQGPQVVLAYNNCAAHCAPQTVFYDALPILFDRRVGRCD</sequence>
<organism evidence="1 2">
    <name type="scientific">Denitromonas halophila</name>
    <dbReference type="NCBI Taxonomy" id="1629404"/>
    <lineage>
        <taxon>Bacteria</taxon>
        <taxon>Pseudomonadati</taxon>
        <taxon>Pseudomonadota</taxon>
        <taxon>Betaproteobacteria</taxon>
        <taxon>Rhodocyclales</taxon>
        <taxon>Zoogloeaceae</taxon>
        <taxon>Denitromonas</taxon>
    </lineage>
</organism>
<dbReference type="RefSeq" id="WP_144308580.1">
    <property type="nucleotide sequence ID" value="NZ_VMNK01000003.1"/>
</dbReference>
<dbReference type="Proteomes" id="UP000319502">
    <property type="component" value="Unassembled WGS sequence"/>
</dbReference>
<evidence type="ECO:0008006" key="3">
    <source>
        <dbReference type="Google" id="ProtNLM"/>
    </source>
</evidence>
<reference evidence="1 2" key="1">
    <citation type="submission" date="2019-07" db="EMBL/GenBank/DDBJ databases">
        <title>The pathways for chlorine oxyanion respiration interact through the shared metabolite chlorate.</title>
        <authorList>
            <person name="Barnum T.P."/>
            <person name="Cheng Y."/>
            <person name="Hill K.A."/>
            <person name="Lucas L.N."/>
            <person name="Carlson H.K."/>
            <person name="Coates J.D."/>
        </authorList>
    </citation>
    <scope>NUCLEOTIDE SEQUENCE [LARGE SCALE GENOMIC DNA]</scope>
    <source>
        <strain evidence="1 2">SFB-3</strain>
    </source>
</reference>
<dbReference type="OrthoDB" id="8526496at2"/>
<accession>A0A557R1N8</accession>
<evidence type="ECO:0000313" key="1">
    <source>
        <dbReference type="EMBL" id="TVO59075.1"/>
    </source>
</evidence>
<evidence type="ECO:0000313" key="2">
    <source>
        <dbReference type="Proteomes" id="UP000319502"/>
    </source>
</evidence>
<name>A0A557R1N8_9RHOO</name>
<gene>
    <name evidence="1" type="ORF">FHP91_05350</name>
</gene>
<keyword evidence="2" id="KW-1185">Reference proteome</keyword>
<dbReference type="AlphaFoldDB" id="A0A557R1N8"/>
<comment type="caution">
    <text evidence="1">The sequence shown here is derived from an EMBL/GenBank/DDBJ whole genome shotgun (WGS) entry which is preliminary data.</text>
</comment>